<dbReference type="Proteomes" id="UP000805649">
    <property type="component" value="Unassembled WGS sequence"/>
</dbReference>
<reference evidence="1 2" key="1">
    <citation type="journal article" date="2020" name="Phytopathology">
        <title>Genome Sequence Resources of Colletotrichum truncatum, C. plurivorum, C. musicola, and C. sojae: Four Species Pathogenic to Soybean (Glycine max).</title>
        <authorList>
            <person name="Rogerio F."/>
            <person name="Boufleur T.R."/>
            <person name="Ciampi-Guillardi M."/>
            <person name="Sukno S.A."/>
            <person name="Thon M.R."/>
            <person name="Massola Junior N.S."/>
            <person name="Baroncelli R."/>
        </authorList>
    </citation>
    <scope>NUCLEOTIDE SEQUENCE [LARGE SCALE GENOMIC DNA]</scope>
    <source>
        <strain evidence="1 2">CMES1059</strain>
    </source>
</reference>
<sequence>MNTTRHCRVDFHSKENEWAIIDEEEEEELERMRQRRQQKNARYLVAGLIVVLVPAICGVVWWFW</sequence>
<evidence type="ECO:0000313" key="1">
    <source>
        <dbReference type="EMBL" id="KAL0939505.1"/>
    </source>
</evidence>
<keyword evidence="2" id="KW-1185">Reference proteome</keyword>
<gene>
    <name evidence="1" type="ORF">CTRU02_206115</name>
</gene>
<evidence type="ECO:0000313" key="2">
    <source>
        <dbReference type="Proteomes" id="UP000805649"/>
    </source>
</evidence>
<dbReference type="EMBL" id="VUJX02000003">
    <property type="protein sequence ID" value="KAL0939505.1"/>
    <property type="molecule type" value="Genomic_DNA"/>
</dbReference>
<name>A0ACC3Z611_COLTU</name>
<proteinExistence type="predicted"/>
<organism evidence="1 2">
    <name type="scientific">Colletotrichum truncatum</name>
    <name type="common">Anthracnose fungus</name>
    <name type="synonym">Colletotrichum capsici</name>
    <dbReference type="NCBI Taxonomy" id="5467"/>
    <lineage>
        <taxon>Eukaryota</taxon>
        <taxon>Fungi</taxon>
        <taxon>Dikarya</taxon>
        <taxon>Ascomycota</taxon>
        <taxon>Pezizomycotina</taxon>
        <taxon>Sordariomycetes</taxon>
        <taxon>Hypocreomycetidae</taxon>
        <taxon>Glomerellales</taxon>
        <taxon>Glomerellaceae</taxon>
        <taxon>Colletotrichum</taxon>
        <taxon>Colletotrichum truncatum species complex</taxon>
    </lineage>
</organism>
<comment type="caution">
    <text evidence="1">The sequence shown here is derived from an EMBL/GenBank/DDBJ whole genome shotgun (WGS) entry which is preliminary data.</text>
</comment>
<protein>
    <submittedName>
        <fullName evidence="1">Uncharacterized protein</fullName>
    </submittedName>
</protein>
<accession>A0ACC3Z611</accession>